<feature type="binding site" evidence="7">
    <location>
        <position position="51"/>
    </location>
    <ligand>
        <name>chlorophyll a</name>
        <dbReference type="ChEBI" id="CHEBI:58416"/>
        <label>1</label>
    </ligand>
</feature>
<evidence type="ECO:0000256" key="7">
    <source>
        <dbReference type="PIRSR" id="PIRSR601344-1"/>
    </source>
</evidence>
<keyword evidence="7" id="KW-0157">Chromophore</keyword>
<dbReference type="GO" id="GO:0016168">
    <property type="term" value="F:chlorophyll binding"/>
    <property type="evidence" value="ECO:0007669"/>
    <property type="project" value="UniProtKB-KW"/>
</dbReference>
<sequence length="212" mass="23150">MFSKIVALAAVAGMASAFVPATPLKGVTTSSSAMKMTFENEIGVTRPLGLWDPLGLLEGADQERFDRLRYVEVKHGRISMLAVVGHLVQQNYRLPGYISKSADLQFSDIPNGLGAFTKIPGLGLLQLVAFVGLLETYVWKQQDSGIPGDFGIDWFSTTGGELSDETKTRLRNSEINNGRAAQMGILAMMVHERLSGEPYIINNLCGFDYTFP</sequence>
<comment type="subcellular location">
    <subcellularLocation>
        <location evidence="2">Plastid</location>
        <location evidence="2">Chloroplast</location>
    </subcellularLocation>
</comment>
<accession>A0A7S2UTT3</accession>
<feature type="binding site" evidence="7">
    <location>
        <position position="75"/>
    </location>
    <ligand>
        <name>chlorophyll a</name>
        <dbReference type="ChEBI" id="CHEBI:58416"/>
        <label>1</label>
    </ligand>
</feature>
<feature type="signal peptide" evidence="8">
    <location>
        <begin position="1"/>
        <end position="17"/>
    </location>
</feature>
<keyword evidence="8" id="KW-0732">Signal</keyword>
<dbReference type="GO" id="GO:0016020">
    <property type="term" value="C:membrane"/>
    <property type="evidence" value="ECO:0007669"/>
    <property type="project" value="InterPro"/>
</dbReference>
<feature type="binding site" evidence="7">
    <location>
        <position position="179"/>
    </location>
    <ligand>
        <name>chlorophyll a</name>
        <dbReference type="ChEBI" id="CHEBI:58416"/>
        <label>1</label>
    </ligand>
</feature>
<feature type="chain" id="PRO_5031287447" evidence="8">
    <location>
        <begin position="18"/>
        <end position="212"/>
    </location>
</feature>
<name>A0A7S2UTT3_9STRA</name>
<evidence type="ECO:0000256" key="6">
    <source>
        <dbReference type="ARBA" id="ARBA00022640"/>
    </source>
</evidence>
<evidence type="ECO:0000256" key="4">
    <source>
        <dbReference type="ARBA" id="ARBA00022528"/>
    </source>
</evidence>
<reference evidence="9" key="1">
    <citation type="submission" date="2021-01" db="EMBL/GenBank/DDBJ databases">
        <authorList>
            <person name="Corre E."/>
            <person name="Pelletier E."/>
            <person name="Niang G."/>
            <person name="Scheremetjew M."/>
            <person name="Finn R."/>
            <person name="Kale V."/>
            <person name="Holt S."/>
            <person name="Cochrane G."/>
            <person name="Meng A."/>
            <person name="Brown T."/>
            <person name="Cohen L."/>
        </authorList>
    </citation>
    <scope>NUCLEOTIDE SEQUENCE</scope>
    <source>
        <strain evidence="9">CCMP1661</strain>
    </source>
</reference>
<feature type="binding site" description="axial binding residue" evidence="7">
    <location>
        <position position="77"/>
    </location>
    <ligand>
        <name>chlorophyll b</name>
        <dbReference type="ChEBI" id="CHEBI:61721"/>
        <label>1</label>
    </ligand>
    <ligandPart>
        <name>Mg</name>
        <dbReference type="ChEBI" id="CHEBI:25107"/>
    </ligandPart>
</feature>
<dbReference type="SUPFAM" id="SSF103511">
    <property type="entry name" value="Chlorophyll a-b binding protein"/>
    <property type="match status" value="1"/>
</dbReference>
<dbReference type="EMBL" id="HBHR01000329">
    <property type="protein sequence ID" value="CAD9857602.1"/>
    <property type="molecule type" value="Transcribed_RNA"/>
</dbReference>
<evidence type="ECO:0000256" key="1">
    <source>
        <dbReference type="ARBA" id="ARBA00004022"/>
    </source>
</evidence>
<feature type="binding site" evidence="7">
    <location>
        <position position="72"/>
    </location>
    <ligand>
        <name>chlorophyll a</name>
        <dbReference type="ChEBI" id="CHEBI:58416"/>
        <label>1</label>
    </ligand>
</feature>
<dbReference type="Pfam" id="PF00504">
    <property type="entry name" value="Chloroa_b-bind"/>
    <property type="match status" value="1"/>
</dbReference>
<comment type="similarity">
    <text evidence="3">Belongs to the fucoxanthin chlorophyll protein family.</text>
</comment>
<evidence type="ECO:0000256" key="8">
    <source>
        <dbReference type="SAM" id="SignalP"/>
    </source>
</evidence>
<dbReference type="AlphaFoldDB" id="A0A7S2UTT3"/>
<dbReference type="GO" id="GO:0009507">
    <property type="term" value="C:chloroplast"/>
    <property type="evidence" value="ECO:0007669"/>
    <property type="project" value="UniProtKB-SubCell"/>
</dbReference>
<dbReference type="InterPro" id="IPR022796">
    <property type="entry name" value="Chloroa_b-bind"/>
</dbReference>
<evidence type="ECO:0000256" key="2">
    <source>
        <dbReference type="ARBA" id="ARBA00004229"/>
    </source>
</evidence>
<organism evidence="9">
    <name type="scientific">Fibrocapsa japonica</name>
    <dbReference type="NCBI Taxonomy" id="94617"/>
    <lineage>
        <taxon>Eukaryota</taxon>
        <taxon>Sar</taxon>
        <taxon>Stramenopiles</taxon>
        <taxon>Ochrophyta</taxon>
        <taxon>Raphidophyceae</taxon>
        <taxon>Chattonellales</taxon>
        <taxon>Chattonellaceae</taxon>
        <taxon>Fibrocapsa</taxon>
    </lineage>
</organism>
<dbReference type="Gene3D" id="1.10.3460.10">
    <property type="entry name" value="Chlorophyll a/b binding protein domain"/>
    <property type="match status" value="1"/>
</dbReference>
<keyword evidence="4" id="KW-0150">Chloroplast</keyword>
<gene>
    <name evidence="9" type="ORF">FJAP1339_LOCUS96</name>
</gene>
<evidence type="ECO:0000256" key="5">
    <source>
        <dbReference type="ARBA" id="ARBA00022531"/>
    </source>
</evidence>
<feature type="binding site" evidence="7">
    <location>
        <position position="174"/>
    </location>
    <ligand>
        <name>chlorophyll a</name>
        <dbReference type="ChEBI" id="CHEBI:58416"/>
        <label>1</label>
    </ligand>
</feature>
<keyword evidence="7" id="KW-0148">Chlorophyll</keyword>
<dbReference type="PANTHER" id="PTHR21649">
    <property type="entry name" value="CHLOROPHYLL A/B BINDING PROTEIN"/>
    <property type="match status" value="1"/>
</dbReference>
<dbReference type="InterPro" id="IPR001344">
    <property type="entry name" value="Chloro_AB-bd_pln"/>
</dbReference>
<feature type="binding site" evidence="7">
    <location>
        <position position="177"/>
    </location>
    <ligand>
        <name>chlorophyll a</name>
        <dbReference type="ChEBI" id="CHEBI:58416"/>
        <label>1</label>
    </ligand>
</feature>
<evidence type="ECO:0000313" key="9">
    <source>
        <dbReference type="EMBL" id="CAD9857602.1"/>
    </source>
</evidence>
<comment type="function">
    <text evidence="1">The light-harvesting complex (LHC) functions as a light receptor, it captures and delivers excitation energy to photosystems with which it is closely associated. Energy is transferred from the carotenoid and chlorophyll C (or B) to chlorophyll A and the photosynthetic reaction centers where it is used to synthesize ATP and reducing power.</text>
</comment>
<keyword evidence="6" id="KW-0934">Plastid</keyword>
<protein>
    <submittedName>
        <fullName evidence="9">Uncharacterized protein</fullName>
    </submittedName>
</protein>
<keyword evidence="5" id="KW-0602">Photosynthesis</keyword>
<proteinExistence type="inferred from homology"/>
<dbReference type="GO" id="GO:0009765">
    <property type="term" value="P:photosynthesis, light harvesting"/>
    <property type="evidence" value="ECO:0007669"/>
    <property type="project" value="InterPro"/>
</dbReference>
<evidence type="ECO:0000256" key="3">
    <source>
        <dbReference type="ARBA" id="ARBA00005933"/>
    </source>
</evidence>